<dbReference type="Pfam" id="PF00639">
    <property type="entry name" value="Rotamase"/>
    <property type="match status" value="2"/>
</dbReference>
<evidence type="ECO:0000259" key="4">
    <source>
        <dbReference type="PROSITE" id="PS50198"/>
    </source>
</evidence>
<comment type="caution">
    <text evidence="5">The sequence shown here is derived from an EMBL/GenBank/DDBJ whole genome shotgun (WGS) entry which is preliminary data.</text>
</comment>
<dbReference type="SUPFAM" id="SSF109998">
    <property type="entry name" value="Triger factor/SurA peptide-binding domain-like"/>
    <property type="match status" value="1"/>
</dbReference>
<protein>
    <submittedName>
        <fullName evidence="5">Peptidylprolyl isomerase</fullName>
        <ecNumber evidence="5">5.2.1.8</ecNumber>
    </submittedName>
</protein>
<dbReference type="PANTHER" id="PTHR47637:SF1">
    <property type="entry name" value="CHAPERONE SURA"/>
    <property type="match status" value="1"/>
</dbReference>
<evidence type="ECO:0000313" key="6">
    <source>
        <dbReference type="Proteomes" id="UP001596997"/>
    </source>
</evidence>
<dbReference type="GO" id="GO:0003755">
    <property type="term" value="F:peptidyl-prolyl cis-trans isomerase activity"/>
    <property type="evidence" value="ECO:0007669"/>
    <property type="project" value="UniProtKB-EC"/>
</dbReference>
<dbReference type="PANTHER" id="PTHR47637">
    <property type="entry name" value="CHAPERONE SURA"/>
    <property type="match status" value="1"/>
</dbReference>
<feature type="signal peptide" evidence="3">
    <location>
        <begin position="1"/>
        <end position="27"/>
    </location>
</feature>
<dbReference type="EC" id="5.2.1.8" evidence="5"/>
<dbReference type="InterPro" id="IPR046357">
    <property type="entry name" value="PPIase_dom_sf"/>
</dbReference>
<dbReference type="InterPro" id="IPR027304">
    <property type="entry name" value="Trigger_fact/SurA_dom_sf"/>
</dbReference>
<dbReference type="SUPFAM" id="SSF54534">
    <property type="entry name" value="FKBP-like"/>
    <property type="match status" value="2"/>
</dbReference>
<dbReference type="Proteomes" id="UP001596997">
    <property type="component" value="Unassembled WGS sequence"/>
</dbReference>
<evidence type="ECO:0000256" key="2">
    <source>
        <dbReference type="PROSITE-ProRule" id="PRU00278"/>
    </source>
</evidence>
<proteinExistence type="predicted"/>
<feature type="domain" description="PpiC" evidence="4">
    <location>
        <begin position="185"/>
        <end position="287"/>
    </location>
</feature>
<evidence type="ECO:0000256" key="3">
    <source>
        <dbReference type="SAM" id="SignalP"/>
    </source>
</evidence>
<keyword evidence="2 5" id="KW-0413">Isomerase</keyword>
<feature type="domain" description="PpiC" evidence="4">
    <location>
        <begin position="290"/>
        <end position="385"/>
    </location>
</feature>
<dbReference type="InterPro" id="IPR000297">
    <property type="entry name" value="PPIase_PpiC"/>
</dbReference>
<dbReference type="EMBL" id="JBHTJM010000008">
    <property type="protein sequence ID" value="MFD0964127.1"/>
    <property type="molecule type" value="Genomic_DNA"/>
</dbReference>
<reference evidence="6" key="1">
    <citation type="journal article" date="2019" name="Int. J. Syst. Evol. Microbiol.">
        <title>The Global Catalogue of Microorganisms (GCM) 10K type strain sequencing project: providing services to taxonomists for standard genome sequencing and annotation.</title>
        <authorList>
            <consortium name="The Broad Institute Genomics Platform"/>
            <consortium name="The Broad Institute Genome Sequencing Center for Infectious Disease"/>
            <person name="Wu L."/>
            <person name="Ma J."/>
        </authorList>
    </citation>
    <scope>NUCLEOTIDE SEQUENCE [LARGE SCALE GENOMIC DNA]</scope>
    <source>
        <strain evidence="6">CCUG 62114</strain>
    </source>
</reference>
<dbReference type="InterPro" id="IPR050280">
    <property type="entry name" value="OMP_Chaperone_SurA"/>
</dbReference>
<dbReference type="Gene3D" id="3.10.50.40">
    <property type="match status" value="2"/>
</dbReference>
<accession>A0ABW3I3R6</accession>
<evidence type="ECO:0000256" key="1">
    <source>
        <dbReference type="ARBA" id="ARBA00022729"/>
    </source>
</evidence>
<keyword evidence="6" id="KW-1185">Reference proteome</keyword>
<dbReference type="Gene3D" id="1.10.4030.10">
    <property type="entry name" value="Porin chaperone SurA, peptide-binding domain"/>
    <property type="match status" value="1"/>
</dbReference>
<keyword evidence="1 3" id="KW-0732">Signal</keyword>
<evidence type="ECO:0000313" key="5">
    <source>
        <dbReference type="EMBL" id="MFD0964127.1"/>
    </source>
</evidence>
<dbReference type="PROSITE" id="PS50198">
    <property type="entry name" value="PPIC_PPIASE_2"/>
    <property type="match status" value="2"/>
</dbReference>
<gene>
    <name evidence="5" type="ORF">ACFQ1O_08940</name>
</gene>
<name>A0ABW3I3R6_9FLAO</name>
<sequence>MPYRIMNLKSITSIFTVVFLATNLLQAQDSTAISKAKIDGVSAVVGDYIVLDSDVDKMYIELKSQGVSTEDVTRCNIMGKLLEDKLYAHHAIQDSITVSDDEINSDVNQQIDYMKSQMGGDMKKVLSFYKKDDEAAFRKELFELIKTNRLASKMTRKIVEDVEISPEEVYTFFNEIPEADRPTFGTELKIAQIVIKPKTPQREIDKVVDRLKQFKADVLENGASFASKAVLYSKDEPSRSTGGKYTLHRKKPRMVKEFRDVAFSLEEGEISEPFKTEFGYHILMVDQIRGQEVDIRHILLMPETSNENLDEARSTIDTLRTRIVDKELTFADAALEFSDEKETKFDGGQLRNPETFDHSFELTKMDPSLYAQVVNLKEGEVSDPILEYSRTGEAFYKILVVTDRKEEHVATYGKDFLKIKELALKEKQVETIAKWQKEKIKDTYIKITGDYRNCEYTNNWLKK</sequence>
<organism evidence="5 6">
    <name type="scientific">Pseudofulvibacter geojedonensis</name>
    <dbReference type="NCBI Taxonomy" id="1123758"/>
    <lineage>
        <taxon>Bacteria</taxon>
        <taxon>Pseudomonadati</taxon>
        <taxon>Bacteroidota</taxon>
        <taxon>Flavobacteriia</taxon>
        <taxon>Flavobacteriales</taxon>
        <taxon>Flavobacteriaceae</taxon>
        <taxon>Pseudofulvibacter</taxon>
    </lineage>
</organism>
<keyword evidence="2" id="KW-0697">Rotamase</keyword>
<feature type="chain" id="PRO_5045811331" evidence="3">
    <location>
        <begin position="28"/>
        <end position="463"/>
    </location>
</feature>